<dbReference type="GeneID" id="86988155"/>
<proteinExistence type="predicted"/>
<dbReference type="InterPro" id="IPR038461">
    <property type="entry name" value="Schlafen_AlbA_2_dom_sf"/>
</dbReference>
<name>C4Z870_AGARV</name>
<protein>
    <recommendedName>
        <fullName evidence="1">Schlafen AlbA-2 domain-containing protein</fullName>
    </recommendedName>
</protein>
<evidence type="ECO:0000313" key="2">
    <source>
        <dbReference type="EMBL" id="ACR75087.1"/>
    </source>
</evidence>
<dbReference type="Gene3D" id="3.30.950.30">
    <property type="entry name" value="Schlafen, AAA domain"/>
    <property type="match status" value="1"/>
</dbReference>
<dbReference type="KEGG" id="ere:EUBREC_1327"/>
<dbReference type="EMBL" id="CP001107">
    <property type="protein sequence ID" value="ACR75087.1"/>
    <property type="molecule type" value="Genomic_DNA"/>
</dbReference>
<accession>C4Z870</accession>
<evidence type="ECO:0000313" key="3">
    <source>
        <dbReference type="Proteomes" id="UP000001477"/>
    </source>
</evidence>
<dbReference type="STRING" id="515619.EUBREC_1327"/>
<dbReference type="Pfam" id="PF04326">
    <property type="entry name" value="SLFN_AlbA_2"/>
    <property type="match status" value="1"/>
</dbReference>
<organism evidence="2 3">
    <name type="scientific">Agathobacter rectalis (strain ATCC 33656 / DSM 3377 / JCM 17463 / KCTC 5835 / VPI 0990)</name>
    <name type="common">Eubacterium rectale</name>
    <dbReference type="NCBI Taxonomy" id="515619"/>
    <lineage>
        <taxon>Bacteria</taxon>
        <taxon>Bacillati</taxon>
        <taxon>Bacillota</taxon>
        <taxon>Clostridia</taxon>
        <taxon>Lachnospirales</taxon>
        <taxon>Lachnospiraceae</taxon>
        <taxon>Agathobacter</taxon>
    </lineage>
</organism>
<sequence length="123" mass="14572">MIYTESELKKKIYKMIEEFESEVVEFKEATSNYSFNDIGRYFSALGNEANIRGLNEAWLIFGITNDKQIKGTNYRKDGNLQSLKKEITNGTNEKLNSLFMIYIALKWKGRELLHFRFHRQFQV</sequence>
<dbReference type="HOGENOM" id="CLU_2011812_0_0_9"/>
<dbReference type="Proteomes" id="UP000001477">
    <property type="component" value="Chromosome"/>
</dbReference>
<dbReference type="InterPro" id="IPR007421">
    <property type="entry name" value="Schlafen_AlbA_2_dom"/>
</dbReference>
<dbReference type="AlphaFoldDB" id="C4Z870"/>
<dbReference type="RefSeq" id="WP_012742186.1">
    <property type="nucleotide sequence ID" value="NC_012781.1"/>
</dbReference>
<gene>
    <name evidence="2" type="ordered locus">EUBREC_1327</name>
</gene>
<evidence type="ECO:0000259" key="1">
    <source>
        <dbReference type="Pfam" id="PF04326"/>
    </source>
</evidence>
<dbReference type="PaxDb" id="515619-EUBREC_1327"/>
<reference evidence="2 3" key="1">
    <citation type="journal article" date="2009" name="Proc. Natl. Acad. Sci. U.S.A.">
        <title>Characterizing a model human gut microbiota composed of members of its two dominant bacterial phyla.</title>
        <authorList>
            <person name="Mahowald M.A."/>
            <person name="Rey F.E."/>
            <person name="Seedorf H."/>
            <person name="Turnbaugh P.J."/>
            <person name="Fulton R.S."/>
            <person name="Wollam A."/>
            <person name="Shah N."/>
            <person name="Wang C."/>
            <person name="Magrini V."/>
            <person name="Wilson R.K."/>
            <person name="Cantarel B.L."/>
            <person name="Coutinho P.M."/>
            <person name="Henrissat B."/>
            <person name="Crock L.W."/>
            <person name="Russell A."/>
            <person name="Verberkmoes N.C."/>
            <person name="Hettich R.L."/>
            <person name="Gordon J.I."/>
        </authorList>
    </citation>
    <scope>NUCLEOTIDE SEQUENCE [LARGE SCALE GENOMIC DNA]</scope>
    <source>
        <strain evidence="3">ATCC 33656 / DSM 3377 / JCM 17463 / KCTC 5835 / LMG 30912 / VPI 0990</strain>
    </source>
</reference>
<feature type="domain" description="Schlafen AlbA-2" evidence="1">
    <location>
        <begin position="20"/>
        <end position="113"/>
    </location>
</feature>